<evidence type="ECO:0000259" key="1">
    <source>
        <dbReference type="Pfam" id="PF14214"/>
    </source>
</evidence>
<reference evidence="2" key="1">
    <citation type="submission" date="2020-07" db="EMBL/GenBank/DDBJ databases">
        <title>Multicomponent nature underlies the extraordinary mechanical properties of spider dragline silk.</title>
        <authorList>
            <person name="Kono N."/>
            <person name="Nakamura H."/>
            <person name="Mori M."/>
            <person name="Yoshida Y."/>
            <person name="Ohtoshi R."/>
            <person name="Malay A.D."/>
            <person name="Moran D.A.P."/>
            <person name="Tomita M."/>
            <person name="Numata K."/>
            <person name="Arakawa K."/>
        </authorList>
    </citation>
    <scope>NUCLEOTIDE SEQUENCE</scope>
</reference>
<accession>A0A8X6LFM8</accession>
<feature type="domain" description="Helitron helicase-like" evidence="1">
    <location>
        <begin position="193"/>
        <end position="347"/>
    </location>
</feature>
<dbReference type="InterPro" id="IPR025476">
    <property type="entry name" value="Helitron_helicase-like"/>
</dbReference>
<evidence type="ECO:0000313" key="3">
    <source>
        <dbReference type="Proteomes" id="UP000887116"/>
    </source>
</evidence>
<dbReference type="GO" id="GO:0004386">
    <property type="term" value="F:helicase activity"/>
    <property type="evidence" value="ECO:0007669"/>
    <property type="project" value="UniProtKB-KW"/>
</dbReference>
<protein>
    <submittedName>
        <fullName evidence="2">ATP-dependent DNA helicase</fullName>
    </submittedName>
</protein>
<dbReference type="AlphaFoldDB" id="A0A8X6LFM8"/>
<proteinExistence type="predicted"/>
<dbReference type="OrthoDB" id="6437323at2759"/>
<organism evidence="2 3">
    <name type="scientific">Trichonephila clavata</name>
    <name type="common">Joro spider</name>
    <name type="synonym">Nephila clavata</name>
    <dbReference type="NCBI Taxonomy" id="2740835"/>
    <lineage>
        <taxon>Eukaryota</taxon>
        <taxon>Metazoa</taxon>
        <taxon>Ecdysozoa</taxon>
        <taxon>Arthropoda</taxon>
        <taxon>Chelicerata</taxon>
        <taxon>Arachnida</taxon>
        <taxon>Araneae</taxon>
        <taxon>Araneomorphae</taxon>
        <taxon>Entelegynae</taxon>
        <taxon>Araneoidea</taxon>
        <taxon>Nephilidae</taxon>
        <taxon>Trichonephila</taxon>
    </lineage>
</organism>
<evidence type="ECO:0000313" key="2">
    <source>
        <dbReference type="EMBL" id="GFR06687.1"/>
    </source>
</evidence>
<dbReference type="EMBL" id="BMAO01016164">
    <property type="protein sequence ID" value="GFR06687.1"/>
    <property type="molecule type" value="Genomic_DNA"/>
</dbReference>
<sequence length="356" mass="41490">MCCSGGKVQLPNMEPYPGPLYSLLTHQDPLSDHFLSTIRKYNGCFQMTSSGAKEIKEGNFMPTFKVQRQVYHRIGSLMAGDHQKLSFLQIYFMGDDPREKYIRCGIYPGIKPELISQLQKSLHEHNKYIMDFKAAIDSVPKDRKEFKVVINAERKPFGEHRERFNTPQTKEVAVVIVGQEFEKRDIVLNCRDVDMFAKIESERLNWIRHNQKKLRSEEYIHLKDAITATDGQLSELGKMVVLPSSFTGGSRYMHERTQDAMTYVRHFGRPDLFITFTCNPKWTEIVDLLNQGQKSHDTHDIIARAFRVKVKHIMKLLTKGCIFGNVRCHMYTVEWQKRGLSDVHILLWLEDKTRVY</sequence>
<gene>
    <name evidence="2" type="primary">LOC103519163</name>
    <name evidence="2" type="ORF">TNCT_220111</name>
</gene>
<dbReference type="PANTHER" id="PTHR45786">
    <property type="entry name" value="DNA BINDING PROTEIN-LIKE"/>
    <property type="match status" value="1"/>
</dbReference>
<keyword evidence="2" id="KW-0547">Nucleotide-binding</keyword>
<dbReference type="PANTHER" id="PTHR45786:SF74">
    <property type="entry name" value="ATP-DEPENDENT DNA HELICASE"/>
    <property type="match status" value="1"/>
</dbReference>
<keyword evidence="2" id="KW-0378">Hydrolase</keyword>
<keyword evidence="2" id="KW-0067">ATP-binding</keyword>
<keyword evidence="3" id="KW-1185">Reference proteome</keyword>
<dbReference type="Pfam" id="PF14214">
    <property type="entry name" value="Helitron_like_N"/>
    <property type="match status" value="1"/>
</dbReference>
<name>A0A8X6LFM8_TRICU</name>
<dbReference type="Proteomes" id="UP000887116">
    <property type="component" value="Unassembled WGS sequence"/>
</dbReference>
<keyword evidence="2" id="KW-0347">Helicase</keyword>
<comment type="caution">
    <text evidence="2">The sequence shown here is derived from an EMBL/GenBank/DDBJ whole genome shotgun (WGS) entry which is preliminary data.</text>
</comment>